<dbReference type="PANTHER" id="PTHR43213">
    <property type="entry name" value="BIFUNCTIONAL DTTP/UTP PYROPHOSPHATASE/METHYLTRANSFERASE PROTEIN-RELATED"/>
    <property type="match status" value="1"/>
</dbReference>
<accession>A0AAX3BG26</accession>
<comment type="caution">
    <text evidence="4">Lacks conserved residue(s) required for the propagation of feature annotation.</text>
</comment>
<comment type="function">
    <text evidence="4">Nucleoside triphosphate pyrophosphatase. May have a dual role in cell division arrest and in preventing the incorporation of modified nucleotides into cellular nucleic acids.</text>
</comment>
<dbReference type="EC" id="3.6.1.9" evidence="4"/>
<comment type="catalytic activity">
    <reaction evidence="4">
        <text>a ribonucleoside 5'-triphosphate + H2O = a ribonucleoside 5'-phosphate + diphosphate + H(+)</text>
        <dbReference type="Rhea" id="RHEA:23996"/>
        <dbReference type="ChEBI" id="CHEBI:15377"/>
        <dbReference type="ChEBI" id="CHEBI:15378"/>
        <dbReference type="ChEBI" id="CHEBI:33019"/>
        <dbReference type="ChEBI" id="CHEBI:58043"/>
        <dbReference type="ChEBI" id="CHEBI:61557"/>
        <dbReference type="EC" id="3.6.1.9"/>
    </reaction>
</comment>
<reference evidence="5" key="1">
    <citation type="submission" date="2021-04" db="EMBL/GenBank/DDBJ databases">
        <authorList>
            <person name="Postec A."/>
        </authorList>
    </citation>
    <scope>NUCLEOTIDE SEQUENCE</scope>
    <source>
        <strain evidence="5">F1F22</strain>
    </source>
</reference>
<keyword evidence="4" id="KW-0963">Cytoplasm</keyword>
<comment type="similarity">
    <text evidence="4">Belongs to the Maf family.</text>
</comment>
<evidence type="ECO:0000256" key="2">
    <source>
        <dbReference type="ARBA" id="ARBA00022801"/>
    </source>
</evidence>
<sequence length="201" mass="23045">MSNRILLASASIGRRLLFEQTLREFIIEIPHVNEEQFSHEDPRLLPQILAEAKAHEVAKRYPDDYVLAFDTLVLCEGKLVGKPKNQEEAKNFLRFLSGKRQSVISGYAFIHQKKNIFESGKEETVLSFAELSEEFISTYVQTHPVTKFAGGYAIQNDDQFIHIEEGSFDVIVGAPMARVIEFLKREGLEHLLLPPPYRYHL</sequence>
<dbReference type="PANTHER" id="PTHR43213:SF5">
    <property type="entry name" value="BIFUNCTIONAL DTTP_UTP PYROPHOSPHATASE_METHYLTRANSFERASE PROTEIN-RELATED"/>
    <property type="match status" value="1"/>
</dbReference>
<proteinExistence type="inferred from homology"/>
<protein>
    <recommendedName>
        <fullName evidence="4">Nucleoside triphosphate pyrophosphatase</fullName>
        <ecNumber evidence="4">3.6.1.9</ecNumber>
    </recommendedName>
    <alternativeName>
        <fullName evidence="4">Nucleotide pyrophosphatase</fullName>
        <shortName evidence="4">Nucleotide PPase</shortName>
    </alternativeName>
</protein>
<dbReference type="GO" id="GO:0009117">
    <property type="term" value="P:nucleotide metabolic process"/>
    <property type="evidence" value="ECO:0007669"/>
    <property type="project" value="UniProtKB-KW"/>
</dbReference>
<dbReference type="Gene3D" id="3.90.950.10">
    <property type="match status" value="1"/>
</dbReference>
<dbReference type="InterPro" id="IPR003697">
    <property type="entry name" value="Maf-like"/>
</dbReference>
<dbReference type="AlphaFoldDB" id="A0AAX3BG26"/>
<dbReference type="GO" id="GO:0047429">
    <property type="term" value="F:nucleoside triphosphate diphosphatase activity"/>
    <property type="evidence" value="ECO:0007669"/>
    <property type="project" value="UniProtKB-EC"/>
</dbReference>
<evidence type="ECO:0000256" key="1">
    <source>
        <dbReference type="ARBA" id="ARBA00001968"/>
    </source>
</evidence>
<dbReference type="SUPFAM" id="SSF52972">
    <property type="entry name" value="ITPase-like"/>
    <property type="match status" value="1"/>
</dbReference>
<reference evidence="5" key="2">
    <citation type="submission" date="2022-06" db="EMBL/GenBank/DDBJ databases">
        <title>Thermospira aquatica gen. nov., sp. nov.</title>
        <authorList>
            <person name="Ben Ali Gam Z."/>
            <person name="Labat M."/>
        </authorList>
    </citation>
    <scope>NUCLEOTIDE SEQUENCE</scope>
    <source>
        <strain evidence="5">F1F22</strain>
    </source>
</reference>
<dbReference type="Pfam" id="PF02545">
    <property type="entry name" value="Maf"/>
    <property type="match status" value="1"/>
</dbReference>
<feature type="active site" description="Proton acceptor" evidence="4">
    <location>
        <position position="70"/>
    </location>
</feature>
<dbReference type="KEGG" id="taqu:KDW03_04880"/>
<keyword evidence="2 4" id="KW-0378">Hydrolase</keyword>
<dbReference type="PIRSF" id="PIRSF006305">
    <property type="entry name" value="Maf"/>
    <property type="match status" value="1"/>
</dbReference>
<organism evidence="5 6">
    <name type="scientific">Thermospira aquatica</name>
    <dbReference type="NCBI Taxonomy" id="2828656"/>
    <lineage>
        <taxon>Bacteria</taxon>
        <taxon>Pseudomonadati</taxon>
        <taxon>Spirochaetota</taxon>
        <taxon>Spirochaetia</taxon>
        <taxon>Brevinematales</taxon>
        <taxon>Thermospiraceae</taxon>
        <taxon>Thermospira</taxon>
    </lineage>
</organism>
<dbReference type="Proteomes" id="UP001056539">
    <property type="component" value="Chromosome"/>
</dbReference>
<evidence type="ECO:0000256" key="3">
    <source>
        <dbReference type="ARBA" id="ARBA00023080"/>
    </source>
</evidence>
<dbReference type="HAMAP" id="MF_00528">
    <property type="entry name" value="Maf"/>
    <property type="match status" value="1"/>
</dbReference>
<evidence type="ECO:0000313" key="6">
    <source>
        <dbReference type="Proteomes" id="UP001056539"/>
    </source>
</evidence>
<dbReference type="EMBL" id="CP073355">
    <property type="protein sequence ID" value="URA11133.1"/>
    <property type="molecule type" value="Genomic_DNA"/>
</dbReference>
<gene>
    <name evidence="5" type="primary">maf</name>
    <name evidence="5" type="ORF">KDW03_04880</name>
</gene>
<evidence type="ECO:0000313" key="5">
    <source>
        <dbReference type="EMBL" id="URA11133.1"/>
    </source>
</evidence>
<keyword evidence="3 4" id="KW-0546">Nucleotide metabolism</keyword>
<dbReference type="InterPro" id="IPR029001">
    <property type="entry name" value="ITPase-like_fam"/>
</dbReference>
<name>A0AAX3BG26_9SPIR</name>
<dbReference type="GO" id="GO:0005737">
    <property type="term" value="C:cytoplasm"/>
    <property type="evidence" value="ECO:0007669"/>
    <property type="project" value="UniProtKB-SubCell"/>
</dbReference>
<dbReference type="RefSeq" id="WP_271436268.1">
    <property type="nucleotide sequence ID" value="NZ_CP073355.1"/>
</dbReference>
<dbReference type="NCBIfam" id="TIGR00172">
    <property type="entry name" value="maf"/>
    <property type="match status" value="1"/>
</dbReference>
<evidence type="ECO:0000256" key="4">
    <source>
        <dbReference type="HAMAP-Rule" id="MF_00528"/>
    </source>
</evidence>
<comment type="cofactor">
    <cofactor evidence="1 4">
        <name>a divalent metal cation</name>
        <dbReference type="ChEBI" id="CHEBI:60240"/>
    </cofactor>
</comment>
<keyword evidence="6" id="KW-1185">Reference proteome</keyword>
<comment type="catalytic activity">
    <reaction evidence="4">
        <text>a 2'-deoxyribonucleoside 5'-triphosphate + H2O = a 2'-deoxyribonucleoside 5'-phosphate + diphosphate + H(+)</text>
        <dbReference type="Rhea" id="RHEA:44644"/>
        <dbReference type="ChEBI" id="CHEBI:15377"/>
        <dbReference type="ChEBI" id="CHEBI:15378"/>
        <dbReference type="ChEBI" id="CHEBI:33019"/>
        <dbReference type="ChEBI" id="CHEBI:61560"/>
        <dbReference type="ChEBI" id="CHEBI:65317"/>
        <dbReference type="EC" id="3.6.1.9"/>
    </reaction>
</comment>
<comment type="subcellular location">
    <subcellularLocation>
        <location evidence="4">Cytoplasm</location>
    </subcellularLocation>
</comment>